<keyword evidence="1" id="KW-1133">Transmembrane helix</keyword>
<keyword evidence="1" id="KW-0472">Membrane</keyword>
<feature type="transmembrane region" description="Helical" evidence="1">
    <location>
        <begin position="96"/>
        <end position="117"/>
    </location>
</feature>
<evidence type="ECO:0000256" key="1">
    <source>
        <dbReference type="SAM" id="Phobius"/>
    </source>
</evidence>
<dbReference type="KEGG" id="puo:RZN69_14585"/>
<reference evidence="2 3" key="1">
    <citation type="submission" date="2023-10" db="EMBL/GenBank/DDBJ databases">
        <title>Rubellicoccus peritrichatus gen. nov., sp. nov., isolated from an algae of coral reef tank.</title>
        <authorList>
            <person name="Luo J."/>
        </authorList>
    </citation>
    <scope>NUCLEOTIDE SEQUENCE [LARGE SCALE GENOMIC DNA]</scope>
    <source>
        <strain evidence="2 3">CR14</strain>
    </source>
</reference>
<dbReference type="EMBL" id="CP136920">
    <property type="protein sequence ID" value="WOO39849.1"/>
    <property type="molecule type" value="Genomic_DNA"/>
</dbReference>
<accession>A0AAQ3L8G3</accession>
<keyword evidence="3" id="KW-1185">Reference proteome</keyword>
<dbReference type="Proteomes" id="UP001304300">
    <property type="component" value="Chromosome"/>
</dbReference>
<name>A0AAQ3L8G3_9BACT</name>
<dbReference type="AlphaFoldDB" id="A0AAQ3L8G3"/>
<feature type="transmembrane region" description="Helical" evidence="1">
    <location>
        <begin position="7"/>
        <end position="25"/>
    </location>
</feature>
<feature type="transmembrane region" description="Helical" evidence="1">
    <location>
        <begin position="64"/>
        <end position="84"/>
    </location>
</feature>
<keyword evidence="1" id="KW-0812">Transmembrane</keyword>
<protein>
    <submittedName>
        <fullName evidence="2">Uncharacterized protein</fullName>
    </submittedName>
</protein>
<proteinExistence type="predicted"/>
<sequence length="130" mass="13447">MAIPTIVIGLLLIIVGLIGYFLGTPPEGADAVSVTALIPAFFGAVLFVLGLVAAQIKGKAVMHVMHVAVLIGLLGLVGSAMRIPKSIAAVQEGGEALALYAQSAMAVLCFIYVALCIRSFVNARIKKQAE</sequence>
<gene>
    <name evidence="2" type="ORF">RZN69_14585</name>
</gene>
<evidence type="ECO:0000313" key="2">
    <source>
        <dbReference type="EMBL" id="WOO39849.1"/>
    </source>
</evidence>
<feature type="transmembrane region" description="Helical" evidence="1">
    <location>
        <begin position="31"/>
        <end position="52"/>
    </location>
</feature>
<organism evidence="2 3">
    <name type="scientific">Rubellicoccus peritrichatus</name>
    <dbReference type="NCBI Taxonomy" id="3080537"/>
    <lineage>
        <taxon>Bacteria</taxon>
        <taxon>Pseudomonadati</taxon>
        <taxon>Verrucomicrobiota</taxon>
        <taxon>Opitutia</taxon>
        <taxon>Puniceicoccales</taxon>
        <taxon>Cerasicoccaceae</taxon>
        <taxon>Rubellicoccus</taxon>
    </lineage>
</organism>
<dbReference type="RefSeq" id="WP_317831879.1">
    <property type="nucleotide sequence ID" value="NZ_CP136920.1"/>
</dbReference>
<evidence type="ECO:0000313" key="3">
    <source>
        <dbReference type="Proteomes" id="UP001304300"/>
    </source>
</evidence>